<organism evidence="10 11">
    <name type="scientific">Methylomonas koyamae</name>
    <dbReference type="NCBI Taxonomy" id="702114"/>
    <lineage>
        <taxon>Bacteria</taxon>
        <taxon>Pseudomonadati</taxon>
        <taxon>Pseudomonadota</taxon>
        <taxon>Gammaproteobacteria</taxon>
        <taxon>Methylococcales</taxon>
        <taxon>Methylococcaceae</taxon>
        <taxon>Methylomonas</taxon>
    </lineage>
</organism>
<dbReference type="GO" id="GO:0005886">
    <property type="term" value="C:plasma membrane"/>
    <property type="evidence" value="ECO:0007669"/>
    <property type="project" value="TreeGrafter"/>
</dbReference>
<feature type="transmembrane region" description="Helical" evidence="8">
    <location>
        <begin position="261"/>
        <end position="281"/>
    </location>
</feature>
<name>A0A177NDV2_9GAMM</name>
<dbReference type="InterPro" id="IPR029044">
    <property type="entry name" value="Nucleotide-diphossugar_trans"/>
</dbReference>
<feature type="transmembrane region" description="Helical" evidence="8">
    <location>
        <begin position="234"/>
        <end position="255"/>
    </location>
</feature>
<dbReference type="GO" id="GO:0009103">
    <property type="term" value="P:lipopolysaccharide biosynthetic process"/>
    <property type="evidence" value="ECO:0007669"/>
    <property type="project" value="UniProtKB-KW"/>
</dbReference>
<gene>
    <name evidence="10" type="ORF">A1355_10845</name>
</gene>
<sequence>MAAPELSIVTSAYNEVGNVERFLSGALQAVENLGVSAEIVFFDDGSTDGTGAAVAAFAGRSGDVPIKLVSRPHKMGITATIVDTYPNTAGRYVCLVPSDLESLPEDDIPVLYGAMDDETDVVVGWRKDRGDGKLLASKIYNWINWYLFGVRLHDMNWIKLIRREKLSDLRLRSDWHRFLVPILAQKRGCRFKEVVTQWHQRRYGRSNFGLKRFSIAIADLVTVKLLLAYGDRPLLFFGYCAVAALAIALLGQGVLGGVAATGLALTSVLLLAIGAAVEFILKTGDR</sequence>
<evidence type="ECO:0000256" key="7">
    <source>
        <dbReference type="ARBA" id="ARBA00023136"/>
    </source>
</evidence>
<feature type="domain" description="Glycosyltransferase 2-like" evidence="9">
    <location>
        <begin position="7"/>
        <end position="145"/>
    </location>
</feature>
<evidence type="ECO:0000256" key="5">
    <source>
        <dbReference type="ARBA" id="ARBA00022985"/>
    </source>
</evidence>
<evidence type="ECO:0000256" key="8">
    <source>
        <dbReference type="SAM" id="Phobius"/>
    </source>
</evidence>
<evidence type="ECO:0000256" key="2">
    <source>
        <dbReference type="ARBA" id="ARBA00022676"/>
    </source>
</evidence>
<keyword evidence="6 8" id="KW-1133">Transmembrane helix</keyword>
<dbReference type="PANTHER" id="PTHR48090:SF3">
    <property type="entry name" value="UNDECAPRENYL-PHOSPHATE 4-DEOXY-4-FORMAMIDO-L-ARABINOSE TRANSFERASE"/>
    <property type="match status" value="1"/>
</dbReference>
<dbReference type="STRING" id="702114.A1355_10845"/>
<dbReference type="PANTHER" id="PTHR48090">
    <property type="entry name" value="UNDECAPRENYL-PHOSPHATE 4-DEOXY-4-FORMAMIDO-L-ARABINOSE TRANSFERASE-RELATED"/>
    <property type="match status" value="1"/>
</dbReference>
<dbReference type="AlphaFoldDB" id="A0A177NDV2"/>
<dbReference type="OrthoDB" id="9811884at2"/>
<evidence type="ECO:0000313" key="11">
    <source>
        <dbReference type="Proteomes" id="UP000077628"/>
    </source>
</evidence>
<dbReference type="Gene3D" id="3.90.550.10">
    <property type="entry name" value="Spore Coat Polysaccharide Biosynthesis Protein SpsA, Chain A"/>
    <property type="match status" value="1"/>
</dbReference>
<protein>
    <recommendedName>
        <fullName evidence="9">Glycosyltransferase 2-like domain-containing protein</fullName>
    </recommendedName>
</protein>
<dbReference type="InterPro" id="IPR001173">
    <property type="entry name" value="Glyco_trans_2-like"/>
</dbReference>
<dbReference type="Pfam" id="PF00535">
    <property type="entry name" value="Glycos_transf_2"/>
    <property type="match status" value="1"/>
</dbReference>
<dbReference type="Proteomes" id="UP000077628">
    <property type="component" value="Unassembled WGS sequence"/>
</dbReference>
<accession>A0A177NDV2</accession>
<dbReference type="RefSeq" id="WP_064030665.1">
    <property type="nucleotide sequence ID" value="NZ_LUUK01000194.1"/>
</dbReference>
<reference evidence="11" key="1">
    <citation type="submission" date="2016-03" db="EMBL/GenBank/DDBJ databases">
        <authorList>
            <person name="Heylen K."/>
            <person name="De Vos P."/>
            <person name="Vekeman B."/>
        </authorList>
    </citation>
    <scope>NUCLEOTIDE SEQUENCE [LARGE SCALE GENOMIC DNA]</scope>
    <source>
        <strain evidence="11">R-45383</strain>
    </source>
</reference>
<evidence type="ECO:0000256" key="6">
    <source>
        <dbReference type="ARBA" id="ARBA00022989"/>
    </source>
</evidence>
<keyword evidence="11" id="KW-1185">Reference proteome</keyword>
<comment type="caution">
    <text evidence="10">The sequence shown here is derived from an EMBL/GenBank/DDBJ whole genome shotgun (WGS) entry which is preliminary data.</text>
</comment>
<dbReference type="InterPro" id="IPR050256">
    <property type="entry name" value="Glycosyltransferase_2"/>
</dbReference>
<evidence type="ECO:0000256" key="4">
    <source>
        <dbReference type="ARBA" id="ARBA00022692"/>
    </source>
</evidence>
<keyword evidence="5" id="KW-0448">Lipopolysaccharide biosynthesis</keyword>
<keyword evidence="7 8" id="KW-0472">Membrane</keyword>
<dbReference type="SUPFAM" id="SSF53448">
    <property type="entry name" value="Nucleotide-diphospho-sugar transferases"/>
    <property type="match status" value="1"/>
</dbReference>
<proteinExistence type="predicted"/>
<evidence type="ECO:0000256" key="3">
    <source>
        <dbReference type="ARBA" id="ARBA00022679"/>
    </source>
</evidence>
<keyword evidence="4 8" id="KW-0812">Transmembrane</keyword>
<dbReference type="CDD" id="cd04179">
    <property type="entry name" value="DPM_DPG-synthase_like"/>
    <property type="match status" value="1"/>
</dbReference>
<evidence type="ECO:0000313" key="10">
    <source>
        <dbReference type="EMBL" id="OAI15230.1"/>
    </source>
</evidence>
<dbReference type="GO" id="GO:0016757">
    <property type="term" value="F:glycosyltransferase activity"/>
    <property type="evidence" value="ECO:0007669"/>
    <property type="project" value="UniProtKB-KW"/>
</dbReference>
<keyword evidence="2" id="KW-0328">Glycosyltransferase</keyword>
<keyword evidence="3" id="KW-0808">Transferase</keyword>
<keyword evidence="1" id="KW-1003">Cell membrane</keyword>
<dbReference type="EMBL" id="LUUK01000194">
    <property type="protein sequence ID" value="OAI15230.1"/>
    <property type="molecule type" value="Genomic_DNA"/>
</dbReference>
<evidence type="ECO:0000259" key="9">
    <source>
        <dbReference type="Pfam" id="PF00535"/>
    </source>
</evidence>
<evidence type="ECO:0000256" key="1">
    <source>
        <dbReference type="ARBA" id="ARBA00022475"/>
    </source>
</evidence>